<dbReference type="CDD" id="cd00364">
    <property type="entry name" value="Ribosomal_uS17"/>
    <property type="match status" value="1"/>
</dbReference>
<dbReference type="GO" id="GO:0022627">
    <property type="term" value="C:cytosolic small ribosomal subunit"/>
    <property type="evidence" value="ECO:0007669"/>
    <property type="project" value="UniProtKB-UniRule"/>
</dbReference>
<gene>
    <name evidence="6" type="primary">rpsQ</name>
    <name evidence="7" type="ORF">A3J43_02545</name>
</gene>
<evidence type="ECO:0000256" key="2">
    <source>
        <dbReference type="ARBA" id="ARBA00022730"/>
    </source>
</evidence>
<dbReference type="GO" id="GO:0006412">
    <property type="term" value="P:translation"/>
    <property type="evidence" value="ECO:0007669"/>
    <property type="project" value="UniProtKB-UniRule"/>
</dbReference>
<dbReference type="PANTHER" id="PTHR10744">
    <property type="entry name" value="40S RIBOSOMAL PROTEIN S11 FAMILY MEMBER"/>
    <property type="match status" value="1"/>
</dbReference>
<dbReference type="GO" id="GO:0019843">
    <property type="term" value="F:rRNA binding"/>
    <property type="evidence" value="ECO:0007669"/>
    <property type="project" value="UniProtKB-UniRule"/>
</dbReference>
<dbReference type="SUPFAM" id="SSF50249">
    <property type="entry name" value="Nucleic acid-binding proteins"/>
    <property type="match status" value="1"/>
</dbReference>
<organism evidence="7 8">
    <name type="scientific">Candidatus Uhrbacteria bacterium RIFCSPHIGHO2_12_FULL_54_23</name>
    <dbReference type="NCBI Taxonomy" id="1802397"/>
    <lineage>
        <taxon>Bacteria</taxon>
        <taxon>Candidatus Uhriibacteriota</taxon>
    </lineage>
</organism>
<dbReference type="InterPro" id="IPR019984">
    <property type="entry name" value="Ribosomal_uS17_bact/chlr"/>
</dbReference>
<dbReference type="HAMAP" id="MF_01345_B">
    <property type="entry name" value="Ribosomal_uS17_B"/>
    <property type="match status" value="1"/>
</dbReference>
<evidence type="ECO:0000256" key="1">
    <source>
        <dbReference type="ARBA" id="ARBA00010254"/>
    </source>
</evidence>
<evidence type="ECO:0000256" key="3">
    <source>
        <dbReference type="ARBA" id="ARBA00022884"/>
    </source>
</evidence>
<dbReference type="InterPro" id="IPR012340">
    <property type="entry name" value="NA-bd_OB-fold"/>
</dbReference>
<keyword evidence="2 6" id="KW-0699">rRNA-binding</keyword>
<dbReference type="AlphaFoldDB" id="A0A1F7UJR4"/>
<accession>A0A1F7UJR4</accession>
<protein>
    <recommendedName>
        <fullName evidence="6">Small ribosomal subunit protein uS17</fullName>
    </recommendedName>
</protein>
<dbReference type="STRING" id="1802397.A3J43_02545"/>
<dbReference type="PRINTS" id="PR00973">
    <property type="entry name" value="RIBOSOMALS17"/>
</dbReference>
<keyword evidence="3 6" id="KW-0694">RNA-binding</keyword>
<dbReference type="PANTHER" id="PTHR10744:SF1">
    <property type="entry name" value="SMALL RIBOSOMAL SUBUNIT PROTEIN US17M"/>
    <property type="match status" value="1"/>
</dbReference>
<proteinExistence type="inferred from homology"/>
<evidence type="ECO:0000256" key="6">
    <source>
        <dbReference type="HAMAP-Rule" id="MF_01345"/>
    </source>
</evidence>
<evidence type="ECO:0000313" key="7">
    <source>
        <dbReference type="EMBL" id="OGL77974.1"/>
    </source>
</evidence>
<dbReference type="Proteomes" id="UP000176604">
    <property type="component" value="Unassembled WGS sequence"/>
</dbReference>
<name>A0A1F7UJR4_9BACT</name>
<keyword evidence="4 6" id="KW-0689">Ribosomal protein</keyword>
<evidence type="ECO:0000256" key="4">
    <source>
        <dbReference type="ARBA" id="ARBA00022980"/>
    </source>
</evidence>
<reference evidence="7 8" key="1">
    <citation type="journal article" date="2016" name="Nat. Commun.">
        <title>Thousands of microbial genomes shed light on interconnected biogeochemical processes in an aquifer system.</title>
        <authorList>
            <person name="Anantharaman K."/>
            <person name="Brown C.T."/>
            <person name="Hug L.A."/>
            <person name="Sharon I."/>
            <person name="Castelle C.J."/>
            <person name="Probst A.J."/>
            <person name="Thomas B.C."/>
            <person name="Singh A."/>
            <person name="Wilkins M.J."/>
            <person name="Karaoz U."/>
            <person name="Brodie E.L."/>
            <person name="Williams K.H."/>
            <person name="Hubbard S.S."/>
            <person name="Banfield J.F."/>
        </authorList>
    </citation>
    <scope>NUCLEOTIDE SEQUENCE [LARGE SCALE GENOMIC DNA]</scope>
</reference>
<comment type="subunit">
    <text evidence="6">Part of the 30S ribosomal subunit.</text>
</comment>
<evidence type="ECO:0000256" key="5">
    <source>
        <dbReference type="ARBA" id="ARBA00023274"/>
    </source>
</evidence>
<comment type="similarity">
    <text evidence="1 6">Belongs to the universal ribosomal protein uS17 family.</text>
</comment>
<dbReference type="GO" id="GO:0003735">
    <property type="term" value="F:structural constituent of ribosome"/>
    <property type="evidence" value="ECO:0007669"/>
    <property type="project" value="UniProtKB-UniRule"/>
</dbReference>
<dbReference type="Pfam" id="PF00366">
    <property type="entry name" value="Ribosomal_S17"/>
    <property type="match status" value="1"/>
</dbReference>
<dbReference type="EMBL" id="MGEF01000046">
    <property type="protein sequence ID" value="OGL77974.1"/>
    <property type="molecule type" value="Genomic_DNA"/>
</dbReference>
<comment type="function">
    <text evidence="6">One of the primary rRNA binding proteins, it binds specifically to the 5'-end of 16S ribosomal RNA.</text>
</comment>
<dbReference type="NCBIfam" id="NF004123">
    <property type="entry name" value="PRK05610.1"/>
    <property type="match status" value="1"/>
</dbReference>
<evidence type="ECO:0000313" key="8">
    <source>
        <dbReference type="Proteomes" id="UP000176604"/>
    </source>
</evidence>
<keyword evidence="5 6" id="KW-0687">Ribonucleoprotein</keyword>
<dbReference type="Gene3D" id="2.40.50.140">
    <property type="entry name" value="Nucleic acid-binding proteins"/>
    <property type="match status" value="1"/>
</dbReference>
<dbReference type="NCBIfam" id="TIGR03635">
    <property type="entry name" value="uS17_bact"/>
    <property type="match status" value="1"/>
</dbReference>
<sequence length="95" mass="10915">MTHPRTFIGTVVSDRMQKTLVVNVDRVKVHPKYEKRYVASTTFKVHDEKGAYHTGDKVIFVECRPLSKDKRWKVIEKVQSPKSKVQNYGVPPSGT</sequence>
<dbReference type="InterPro" id="IPR000266">
    <property type="entry name" value="Ribosomal_uS17"/>
</dbReference>
<comment type="caution">
    <text evidence="7">The sequence shown here is derived from an EMBL/GenBank/DDBJ whole genome shotgun (WGS) entry which is preliminary data.</text>
</comment>